<proteinExistence type="inferred from homology"/>
<reference evidence="7 8" key="1">
    <citation type="submission" date="2018-03" db="EMBL/GenBank/DDBJ databases">
        <title>Rhodobacter blasticus.</title>
        <authorList>
            <person name="Meyer T.E."/>
            <person name="Miller S."/>
            <person name="Lodha T."/>
            <person name="Gandham S."/>
            <person name="Chintalapati S."/>
            <person name="Chintalapati V.R."/>
        </authorList>
    </citation>
    <scope>NUCLEOTIDE SEQUENCE [LARGE SCALE GENOMIC DNA]</scope>
    <source>
        <strain evidence="7 8">DSM 2131</strain>
    </source>
</reference>
<dbReference type="CDD" id="cd15904">
    <property type="entry name" value="TSPO_MBR"/>
    <property type="match status" value="1"/>
</dbReference>
<keyword evidence="3 6" id="KW-0812">Transmembrane</keyword>
<accession>A0A2T4J505</accession>
<dbReference type="GO" id="GO:0033013">
    <property type="term" value="P:tetrapyrrole metabolic process"/>
    <property type="evidence" value="ECO:0007669"/>
    <property type="project" value="UniProtKB-ARBA"/>
</dbReference>
<dbReference type="RefSeq" id="WP_107674536.1">
    <property type="nucleotide sequence ID" value="NZ_PZKE01000022.1"/>
</dbReference>
<evidence type="ECO:0000256" key="4">
    <source>
        <dbReference type="ARBA" id="ARBA00022989"/>
    </source>
</evidence>
<sequence length="153" mass="16525">MNLSIFFTYLLATAAAAGTGAMFKPGEWYDGLKKPDWTPPRWVFPTAWTTLYLLSAIAATRLSAIEGNAQALALWSAQIAFNTLWSPVFFGLKKIKAALVPMAGLWVSVVLLTISAFGLDVWAGLMFLPYVAWVSAAAALNISVVRLNPQVSG</sequence>
<dbReference type="PIRSF" id="PIRSF005859">
    <property type="entry name" value="PBR"/>
    <property type="match status" value="1"/>
</dbReference>
<dbReference type="Pfam" id="PF03073">
    <property type="entry name" value="TspO_MBR"/>
    <property type="match status" value="1"/>
</dbReference>
<dbReference type="Proteomes" id="UP000241362">
    <property type="component" value="Unassembled WGS sequence"/>
</dbReference>
<evidence type="ECO:0000256" key="2">
    <source>
        <dbReference type="ARBA" id="ARBA00007524"/>
    </source>
</evidence>
<dbReference type="GO" id="GO:0016020">
    <property type="term" value="C:membrane"/>
    <property type="evidence" value="ECO:0007669"/>
    <property type="project" value="UniProtKB-SubCell"/>
</dbReference>
<dbReference type="PANTHER" id="PTHR10057:SF0">
    <property type="entry name" value="TRANSLOCATOR PROTEIN"/>
    <property type="match status" value="1"/>
</dbReference>
<dbReference type="PANTHER" id="PTHR10057">
    <property type="entry name" value="PERIPHERAL-TYPE BENZODIAZEPINE RECEPTOR"/>
    <property type="match status" value="1"/>
</dbReference>
<keyword evidence="4 6" id="KW-1133">Transmembrane helix</keyword>
<dbReference type="AlphaFoldDB" id="A0A2T4J505"/>
<comment type="caution">
    <text evidence="7">The sequence shown here is derived from an EMBL/GenBank/DDBJ whole genome shotgun (WGS) entry which is preliminary data.</text>
</comment>
<name>A0A2T4J505_FUSBL</name>
<comment type="similarity">
    <text evidence="2">Belongs to the TspO/BZRP family.</text>
</comment>
<keyword evidence="8" id="KW-1185">Reference proteome</keyword>
<feature type="transmembrane region" description="Helical" evidence="6">
    <location>
        <begin position="42"/>
        <end position="60"/>
    </location>
</feature>
<gene>
    <name evidence="7" type="ORF">C5F44_15780</name>
</gene>
<evidence type="ECO:0000256" key="1">
    <source>
        <dbReference type="ARBA" id="ARBA00004141"/>
    </source>
</evidence>
<dbReference type="NCBIfam" id="NF047825">
    <property type="entry name" value="T-richsensTspOAlph"/>
    <property type="match status" value="1"/>
</dbReference>
<comment type="subcellular location">
    <subcellularLocation>
        <location evidence="1">Membrane</location>
        <topology evidence="1">Multi-pass membrane protein</topology>
    </subcellularLocation>
</comment>
<protein>
    <submittedName>
        <fullName evidence="7">Sensory protein TspO</fullName>
    </submittedName>
</protein>
<keyword evidence="5 6" id="KW-0472">Membrane</keyword>
<organism evidence="7 8">
    <name type="scientific">Fuscovulum blasticum DSM 2131</name>
    <dbReference type="NCBI Taxonomy" id="1188250"/>
    <lineage>
        <taxon>Bacteria</taxon>
        <taxon>Pseudomonadati</taxon>
        <taxon>Pseudomonadota</taxon>
        <taxon>Alphaproteobacteria</taxon>
        <taxon>Rhodobacterales</taxon>
        <taxon>Paracoccaceae</taxon>
        <taxon>Pseudogemmobacter</taxon>
    </lineage>
</organism>
<evidence type="ECO:0000256" key="3">
    <source>
        <dbReference type="ARBA" id="ARBA00022692"/>
    </source>
</evidence>
<evidence type="ECO:0000313" key="7">
    <source>
        <dbReference type="EMBL" id="PTE12982.1"/>
    </source>
</evidence>
<evidence type="ECO:0000256" key="6">
    <source>
        <dbReference type="SAM" id="Phobius"/>
    </source>
</evidence>
<dbReference type="InterPro" id="IPR004307">
    <property type="entry name" value="TspO_MBR"/>
</dbReference>
<dbReference type="InterPro" id="IPR038330">
    <property type="entry name" value="TspO/MBR-related_sf"/>
</dbReference>
<dbReference type="FunFam" id="1.20.1260.100:FF:000001">
    <property type="entry name" value="translocator protein 2"/>
    <property type="match status" value="1"/>
</dbReference>
<dbReference type="EMBL" id="PZKE01000022">
    <property type="protein sequence ID" value="PTE12982.1"/>
    <property type="molecule type" value="Genomic_DNA"/>
</dbReference>
<feature type="transmembrane region" description="Helical" evidence="6">
    <location>
        <begin position="126"/>
        <end position="147"/>
    </location>
</feature>
<evidence type="ECO:0000256" key="5">
    <source>
        <dbReference type="ARBA" id="ARBA00023136"/>
    </source>
</evidence>
<dbReference type="Gene3D" id="1.20.1260.100">
    <property type="entry name" value="TspO/MBR protein"/>
    <property type="match status" value="1"/>
</dbReference>
<evidence type="ECO:0000313" key="8">
    <source>
        <dbReference type="Proteomes" id="UP000241362"/>
    </source>
</evidence>
<feature type="transmembrane region" description="Helical" evidence="6">
    <location>
        <begin position="98"/>
        <end position="119"/>
    </location>
</feature>